<dbReference type="SUPFAM" id="SSF159275">
    <property type="entry name" value="PA1994-like"/>
    <property type="match status" value="1"/>
</dbReference>
<dbReference type="Pfam" id="PF06475">
    <property type="entry name" value="Glycolipid_bind"/>
    <property type="match status" value="1"/>
</dbReference>
<protein>
    <submittedName>
        <fullName evidence="1">Glycolipid-binding domain-containing protein</fullName>
    </submittedName>
</protein>
<organism evidence="1 2">
    <name type="scientific">Dyadobacter chenwenxiniae</name>
    <dbReference type="NCBI Taxonomy" id="2906456"/>
    <lineage>
        <taxon>Bacteria</taxon>
        <taxon>Pseudomonadati</taxon>
        <taxon>Bacteroidota</taxon>
        <taxon>Cytophagia</taxon>
        <taxon>Cytophagales</taxon>
        <taxon>Spirosomataceae</taxon>
        <taxon>Dyadobacter</taxon>
    </lineage>
</organism>
<sequence>MGTQIKWKGLDDGTIENCIIDVRSESVLVTSEISGPDLDICYKIRTDTHWKTNYCELFGHFGGVNFQFLFERDHLGTWIANGQPDNRFDQCDYVDISLTPFTNSLPINRLVLSEKEVREISVVYFDLMDRTIKPVKQCYTRLSANLYHYENVPNDFEADILVDDNGFVLDYPGLFTRQSDMQ</sequence>
<keyword evidence="2" id="KW-1185">Reference proteome</keyword>
<dbReference type="RefSeq" id="WP_234656220.1">
    <property type="nucleotide sequence ID" value="NZ_CP094997.1"/>
</dbReference>
<name>A0A9X1PMK5_9BACT</name>
<accession>A0A9X1PMK5</accession>
<comment type="caution">
    <text evidence="1">The sequence shown here is derived from an EMBL/GenBank/DDBJ whole genome shotgun (WGS) entry which is preliminary data.</text>
</comment>
<dbReference type="AlphaFoldDB" id="A0A9X1PMK5"/>
<proteinExistence type="predicted"/>
<dbReference type="Proteomes" id="UP001139000">
    <property type="component" value="Unassembled WGS sequence"/>
</dbReference>
<gene>
    <name evidence="1" type="ORF">LXM26_16950</name>
</gene>
<reference evidence="1" key="1">
    <citation type="submission" date="2021-12" db="EMBL/GenBank/DDBJ databases">
        <title>Novel species in genus Dyadobacter.</title>
        <authorList>
            <person name="Ma C."/>
        </authorList>
    </citation>
    <scope>NUCLEOTIDE SEQUENCE</scope>
    <source>
        <strain evidence="1">LJ419</strain>
    </source>
</reference>
<dbReference type="InterPro" id="IPR009467">
    <property type="entry name" value="Glycolipid-bd_prot_put"/>
</dbReference>
<dbReference type="EMBL" id="JAJTTC010000004">
    <property type="protein sequence ID" value="MCF0063200.1"/>
    <property type="molecule type" value="Genomic_DNA"/>
</dbReference>
<evidence type="ECO:0000313" key="2">
    <source>
        <dbReference type="Proteomes" id="UP001139000"/>
    </source>
</evidence>
<evidence type="ECO:0000313" key="1">
    <source>
        <dbReference type="EMBL" id="MCF0063200.1"/>
    </source>
</evidence>